<evidence type="ECO:0000313" key="10">
    <source>
        <dbReference type="Proteomes" id="UP001500622"/>
    </source>
</evidence>
<comment type="caution">
    <text evidence="9">The sequence shown here is derived from an EMBL/GenBank/DDBJ whole genome shotgun (WGS) entry which is preliminary data.</text>
</comment>
<dbReference type="PANTHER" id="PTHR43214:SF24">
    <property type="entry name" value="TRANSCRIPTIONAL REGULATORY PROTEIN NARL-RELATED"/>
    <property type="match status" value="1"/>
</dbReference>
<dbReference type="InterPro" id="IPR001789">
    <property type="entry name" value="Sig_transdc_resp-reg_receiver"/>
</dbReference>
<dbReference type="RefSeq" id="WP_345219203.1">
    <property type="nucleotide sequence ID" value="NZ_BAABGN010000028.1"/>
</dbReference>
<evidence type="ECO:0000256" key="3">
    <source>
        <dbReference type="ARBA" id="ARBA00023125"/>
    </source>
</evidence>
<dbReference type="Pfam" id="PF00072">
    <property type="entry name" value="Response_reg"/>
    <property type="match status" value="1"/>
</dbReference>
<evidence type="ECO:0000256" key="5">
    <source>
        <dbReference type="PROSITE-ProRule" id="PRU00169"/>
    </source>
</evidence>
<dbReference type="InterPro" id="IPR011006">
    <property type="entry name" value="CheY-like_superfamily"/>
</dbReference>
<evidence type="ECO:0000256" key="4">
    <source>
        <dbReference type="ARBA" id="ARBA00023163"/>
    </source>
</evidence>
<evidence type="ECO:0000256" key="1">
    <source>
        <dbReference type="ARBA" id="ARBA00022553"/>
    </source>
</evidence>
<organism evidence="9 10">
    <name type="scientific">Georgenia halophila</name>
    <dbReference type="NCBI Taxonomy" id="620889"/>
    <lineage>
        <taxon>Bacteria</taxon>
        <taxon>Bacillati</taxon>
        <taxon>Actinomycetota</taxon>
        <taxon>Actinomycetes</taxon>
        <taxon>Micrococcales</taxon>
        <taxon>Bogoriellaceae</taxon>
        <taxon>Georgenia</taxon>
    </lineage>
</organism>
<dbReference type="PROSITE" id="PS50110">
    <property type="entry name" value="RESPONSE_REGULATORY"/>
    <property type="match status" value="1"/>
</dbReference>
<dbReference type="InterPro" id="IPR039420">
    <property type="entry name" value="WalR-like"/>
</dbReference>
<feature type="compositionally biased region" description="Low complexity" evidence="6">
    <location>
        <begin position="159"/>
        <end position="184"/>
    </location>
</feature>
<dbReference type="InterPro" id="IPR000792">
    <property type="entry name" value="Tscrpt_reg_LuxR_C"/>
</dbReference>
<keyword evidence="3" id="KW-0238">DNA-binding</keyword>
<name>A0ABP8LQJ0_9MICO</name>
<feature type="domain" description="HTH luxR-type" evidence="7">
    <location>
        <begin position="214"/>
        <end position="279"/>
    </location>
</feature>
<dbReference type="PRINTS" id="PR00038">
    <property type="entry name" value="HTHLUXR"/>
</dbReference>
<proteinExistence type="predicted"/>
<dbReference type="CDD" id="cd17535">
    <property type="entry name" value="REC_NarL-like"/>
    <property type="match status" value="1"/>
</dbReference>
<dbReference type="Pfam" id="PF00196">
    <property type="entry name" value="GerE"/>
    <property type="match status" value="1"/>
</dbReference>
<accession>A0ABP8LQJ0</accession>
<evidence type="ECO:0000256" key="2">
    <source>
        <dbReference type="ARBA" id="ARBA00023015"/>
    </source>
</evidence>
<evidence type="ECO:0000259" key="8">
    <source>
        <dbReference type="PROSITE" id="PS50110"/>
    </source>
</evidence>
<evidence type="ECO:0000259" key="7">
    <source>
        <dbReference type="PROSITE" id="PS50043"/>
    </source>
</evidence>
<dbReference type="Gene3D" id="3.40.50.2300">
    <property type="match status" value="1"/>
</dbReference>
<dbReference type="SMART" id="SM00448">
    <property type="entry name" value="REC"/>
    <property type="match status" value="1"/>
</dbReference>
<dbReference type="SMART" id="SM00421">
    <property type="entry name" value="HTH_LUXR"/>
    <property type="match status" value="1"/>
</dbReference>
<dbReference type="SUPFAM" id="SSF46894">
    <property type="entry name" value="C-terminal effector domain of the bipartite response regulators"/>
    <property type="match status" value="1"/>
</dbReference>
<keyword evidence="4" id="KW-0804">Transcription</keyword>
<keyword evidence="10" id="KW-1185">Reference proteome</keyword>
<dbReference type="InterPro" id="IPR016032">
    <property type="entry name" value="Sig_transdc_resp-reg_C-effctor"/>
</dbReference>
<dbReference type="PROSITE" id="PS00622">
    <property type="entry name" value="HTH_LUXR_1"/>
    <property type="match status" value="1"/>
</dbReference>
<dbReference type="EMBL" id="BAABGN010000028">
    <property type="protein sequence ID" value="GAA4434212.1"/>
    <property type="molecule type" value="Genomic_DNA"/>
</dbReference>
<dbReference type="PANTHER" id="PTHR43214">
    <property type="entry name" value="TWO-COMPONENT RESPONSE REGULATOR"/>
    <property type="match status" value="1"/>
</dbReference>
<gene>
    <name evidence="9" type="ORF">GCM10023169_41540</name>
</gene>
<feature type="domain" description="Response regulatory" evidence="8">
    <location>
        <begin position="6"/>
        <end position="121"/>
    </location>
</feature>
<dbReference type="InterPro" id="IPR036388">
    <property type="entry name" value="WH-like_DNA-bd_sf"/>
</dbReference>
<keyword evidence="1 5" id="KW-0597">Phosphoprotein</keyword>
<reference evidence="10" key="1">
    <citation type="journal article" date="2019" name="Int. J. Syst. Evol. Microbiol.">
        <title>The Global Catalogue of Microorganisms (GCM) 10K type strain sequencing project: providing services to taxonomists for standard genome sequencing and annotation.</title>
        <authorList>
            <consortium name="The Broad Institute Genomics Platform"/>
            <consortium name="The Broad Institute Genome Sequencing Center for Infectious Disease"/>
            <person name="Wu L."/>
            <person name="Ma J."/>
        </authorList>
    </citation>
    <scope>NUCLEOTIDE SEQUENCE [LARGE SCALE GENOMIC DNA]</scope>
    <source>
        <strain evidence="10">JCM 17810</strain>
    </source>
</reference>
<sequence>MTSPVRVLIADDQALVRSGFAMVLSVEDDIEVVGQASDGAQALDALAATPADIVLMDVQMPLMDGITATKQVVDQDLAKVIILTTFDREDYLFDALAAGASGFLLKNADPEDLVEAVRAVADGHALLAPEVTVRVISRLVQQNGSASGVPTAPPPVREAPGPAAAPSTPAGTAPAAQAVPGARTSPAAGTGSAEATAPGGTEQTWTGSTAAPPAEAAVRALTAREREVLALMAEGLSNNEIADTLFLGESTVKTHVSHILTKTDSRDRVQAVVLAHRAGLAARA</sequence>
<dbReference type="Gene3D" id="1.10.10.10">
    <property type="entry name" value="Winged helix-like DNA-binding domain superfamily/Winged helix DNA-binding domain"/>
    <property type="match status" value="1"/>
</dbReference>
<feature type="modified residue" description="4-aspartylphosphate" evidence="5">
    <location>
        <position position="57"/>
    </location>
</feature>
<dbReference type="Proteomes" id="UP001500622">
    <property type="component" value="Unassembled WGS sequence"/>
</dbReference>
<evidence type="ECO:0000313" key="9">
    <source>
        <dbReference type="EMBL" id="GAA4434212.1"/>
    </source>
</evidence>
<evidence type="ECO:0008006" key="11">
    <source>
        <dbReference type="Google" id="ProtNLM"/>
    </source>
</evidence>
<dbReference type="InterPro" id="IPR058245">
    <property type="entry name" value="NreC/VraR/RcsB-like_REC"/>
</dbReference>
<dbReference type="PROSITE" id="PS50043">
    <property type="entry name" value="HTH_LUXR_2"/>
    <property type="match status" value="1"/>
</dbReference>
<dbReference type="CDD" id="cd06170">
    <property type="entry name" value="LuxR_C_like"/>
    <property type="match status" value="1"/>
</dbReference>
<feature type="region of interest" description="Disordered" evidence="6">
    <location>
        <begin position="144"/>
        <end position="213"/>
    </location>
</feature>
<protein>
    <recommendedName>
        <fullName evidence="11">Two component transcriptional regulator, LuxR family</fullName>
    </recommendedName>
</protein>
<keyword evidence="2" id="KW-0805">Transcription regulation</keyword>
<evidence type="ECO:0000256" key="6">
    <source>
        <dbReference type="SAM" id="MobiDB-lite"/>
    </source>
</evidence>
<dbReference type="SUPFAM" id="SSF52172">
    <property type="entry name" value="CheY-like"/>
    <property type="match status" value="1"/>
</dbReference>